<evidence type="ECO:0000256" key="1">
    <source>
        <dbReference type="ARBA" id="ARBA00007274"/>
    </source>
</evidence>
<dbReference type="InterPro" id="IPR011004">
    <property type="entry name" value="Trimer_LpxA-like_sf"/>
</dbReference>
<gene>
    <name evidence="3" type="ORF">PK98_13750</name>
</gene>
<dbReference type="InterPro" id="IPR051159">
    <property type="entry name" value="Hexapeptide_acetyltransf"/>
</dbReference>
<keyword evidence="4" id="KW-1185">Reference proteome</keyword>
<dbReference type="AlphaFoldDB" id="A0A0B2BY35"/>
<evidence type="ECO:0000256" key="2">
    <source>
        <dbReference type="ARBA" id="ARBA00022679"/>
    </source>
</evidence>
<evidence type="ECO:0000313" key="3">
    <source>
        <dbReference type="EMBL" id="KHL24922.1"/>
    </source>
</evidence>
<dbReference type="RefSeq" id="WP_039097387.1">
    <property type="nucleotide sequence ID" value="NZ_JTDN01000002.1"/>
</dbReference>
<dbReference type="Proteomes" id="UP000030988">
    <property type="component" value="Unassembled WGS sequence"/>
</dbReference>
<sequence length="188" mass="20541">MSDPTARFRPLGRGPSFTLGNKLERVAFALVWLLLARWTPPQAHRWRRWLLQRFGAEIGAGARIYASVRIWLPRNLRIGADTLVGPGAELYNQGTIIIGPRCVISQRAVLCASTHRVSDPDFELVLRPIRLGAGCWIAAEAFVGPGVQMGDGAVLGARGALFENAATMGIYRGNPAVLLKERRFNPAG</sequence>
<accession>A0A0B2BY35</accession>
<dbReference type="OrthoDB" id="9815592at2"/>
<reference evidence="3 4" key="1">
    <citation type="submission" date="2014-11" db="EMBL/GenBank/DDBJ databases">
        <title>Draft genome sequence of Kirrobacter mercurialis.</title>
        <authorList>
            <person name="Coil D.A."/>
            <person name="Eisen J.A."/>
        </authorList>
    </citation>
    <scope>NUCLEOTIDE SEQUENCE [LARGE SCALE GENOMIC DNA]</scope>
    <source>
        <strain evidence="3 4">Coronado</strain>
    </source>
</reference>
<dbReference type="PANTHER" id="PTHR23416:SF23">
    <property type="entry name" value="ACETYLTRANSFERASE C18B11.09C-RELATED"/>
    <property type="match status" value="1"/>
</dbReference>
<name>A0A0B2BY35_9SPHN</name>
<keyword evidence="2" id="KW-0808">Transferase</keyword>
<dbReference type="SUPFAM" id="SSF51161">
    <property type="entry name" value="Trimeric LpxA-like enzymes"/>
    <property type="match status" value="1"/>
</dbReference>
<proteinExistence type="inferred from homology"/>
<dbReference type="PANTHER" id="PTHR23416">
    <property type="entry name" value="SIALIC ACID SYNTHASE-RELATED"/>
    <property type="match status" value="1"/>
</dbReference>
<dbReference type="STRING" id="1572751.PK98_13750"/>
<evidence type="ECO:0000313" key="4">
    <source>
        <dbReference type="Proteomes" id="UP000030988"/>
    </source>
</evidence>
<dbReference type="GO" id="GO:0005829">
    <property type="term" value="C:cytosol"/>
    <property type="evidence" value="ECO:0007669"/>
    <property type="project" value="TreeGrafter"/>
</dbReference>
<organism evidence="3 4">
    <name type="scientific">Croceibacterium mercuriale</name>
    <dbReference type="NCBI Taxonomy" id="1572751"/>
    <lineage>
        <taxon>Bacteria</taxon>
        <taxon>Pseudomonadati</taxon>
        <taxon>Pseudomonadota</taxon>
        <taxon>Alphaproteobacteria</taxon>
        <taxon>Sphingomonadales</taxon>
        <taxon>Erythrobacteraceae</taxon>
        <taxon>Croceibacterium</taxon>
    </lineage>
</organism>
<dbReference type="GO" id="GO:0008374">
    <property type="term" value="F:O-acyltransferase activity"/>
    <property type="evidence" value="ECO:0007669"/>
    <property type="project" value="TreeGrafter"/>
</dbReference>
<dbReference type="EMBL" id="JTDN01000002">
    <property type="protein sequence ID" value="KHL24922.1"/>
    <property type="molecule type" value="Genomic_DNA"/>
</dbReference>
<protein>
    <recommendedName>
        <fullName evidence="5">Acetyltransferase</fullName>
    </recommendedName>
</protein>
<dbReference type="Gene3D" id="2.160.10.10">
    <property type="entry name" value="Hexapeptide repeat proteins"/>
    <property type="match status" value="1"/>
</dbReference>
<comment type="caution">
    <text evidence="3">The sequence shown here is derived from an EMBL/GenBank/DDBJ whole genome shotgun (WGS) entry which is preliminary data.</text>
</comment>
<dbReference type="CDD" id="cd05825">
    <property type="entry name" value="LbH_wcaF_like"/>
    <property type="match status" value="1"/>
</dbReference>
<evidence type="ECO:0008006" key="5">
    <source>
        <dbReference type="Google" id="ProtNLM"/>
    </source>
</evidence>
<comment type="similarity">
    <text evidence="1">Belongs to the transferase hexapeptide repeat family.</text>
</comment>